<dbReference type="EMBL" id="JALJOR010000018">
    <property type="protein sequence ID" value="KAK9804372.1"/>
    <property type="molecule type" value="Genomic_DNA"/>
</dbReference>
<keyword evidence="9" id="KW-1185">Reference proteome</keyword>
<evidence type="ECO:0008006" key="10">
    <source>
        <dbReference type="Google" id="ProtNLM"/>
    </source>
</evidence>
<keyword evidence="5" id="KW-0175">Coiled coil</keyword>
<evidence type="ECO:0000256" key="6">
    <source>
        <dbReference type="ARBA" id="ARBA00023163"/>
    </source>
</evidence>
<gene>
    <name evidence="8" type="ORF">WJX72_009735</name>
</gene>
<evidence type="ECO:0000256" key="2">
    <source>
        <dbReference type="ARBA" id="ARBA00010916"/>
    </source>
</evidence>
<evidence type="ECO:0000256" key="7">
    <source>
        <dbReference type="ARBA" id="ARBA00023242"/>
    </source>
</evidence>
<dbReference type="InterPro" id="IPR015418">
    <property type="entry name" value="Eaf6"/>
</dbReference>
<comment type="caution">
    <text evidence="8">The sequence shown here is derived from an EMBL/GenBank/DDBJ whole genome shotgun (WGS) entry which is preliminary data.</text>
</comment>
<name>A0AAW1P8J5_9CHLO</name>
<keyword evidence="7" id="KW-0539">Nucleus</keyword>
<keyword evidence="6" id="KW-0804">Transcription</keyword>
<accession>A0AAW1P8J5</accession>
<evidence type="ECO:0000256" key="3">
    <source>
        <dbReference type="ARBA" id="ARBA00022853"/>
    </source>
</evidence>
<dbReference type="GO" id="GO:0006325">
    <property type="term" value="P:chromatin organization"/>
    <property type="evidence" value="ECO:0007669"/>
    <property type="project" value="UniProtKB-KW"/>
</dbReference>
<protein>
    <recommendedName>
        <fullName evidence="10">Chromatin modification-related protein MEAF6</fullName>
    </recommendedName>
</protein>
<dbReference type="PANTHER" id="PTHR13476">
    <property type="entry name" value="CHROMATIN MODIFICATION-RELATED PROTEIN MEAF6"/>
    <property type="match status" value="1"/>
</dbReference>
<dbReference type="Proteomes" id="UP001489004">
    <property type="component" value="Unassembled WGS sequence"/>
</dbReference>
<evidence type="ECO:0000256" key="4">
    <source>
        <dbReference type="ARBA" id="ARBA00023015"/>
    </source>
</evidence>
<evidence type="ECO:0000313" key="8">
    <source>
        <dbReference type="EMBL" id="KAK9804372.1"/>
    </source>
</evidence>
<dbReference type="AlphaFoldDB" id="A0AAW1P8J5"/>
<dbReference type="Pfam" id="PF09340">
    <property type="entry name" value="NuA4"/>
    <property type="match status" value="1"/>
</dbReference>
<reference evidence="8 9" key="1">
    <citation type="journal article" date="2024" name="Nat. Commun.">
        <title>Phylogenomics reveals the evolutionary origins of lichenization in chlorophyte algae.</title>
        <authorList>
            <person name="Puginier C."/>
            <person name="Libourel C."/>
            <person name="Otte J."/>
            <person name="Skaloud P."/>
            <person name="Haon M."/>
            <person name="Grisel S."/>
            <person name="Petersen M."/>
            <person name="Berrin J.G."/>
            <person name="Delaux P.M."/>
            <person name="Dal Grande F."/>
            <person name="Keller J."/>
        </authorList>
    </citation>
    <scope>NUCLEOTIDE SEQUENCE [LARGE SCALE GENOMIC DNA]</scope>
    <source>
        <strain evidence="8 9">SAG 2043</strain>
    </source>
</reference>
<sequence>MVQQSAAQEACVEALQAAESKQRTTIQELRNVERQIYDLESRYLETANPQGNALKGYEGFLTLSGTSGRRAQIKPEDRLFSMSSVTGGPRGPA</sequence>
<organism evidence="8 9">
    <name type="scientific">[Myrmecia] bisecta</name>
    <dbReference type="NCBI Taxonomy" id="41462"/>
    <lineage>
        <taxon>Eukaryota</taxon>
        <taxon>Viridiplantae</taxon>
        <taxon>Chlorophyta</taxon>
        <taxon>core chlorophytes</taxon>
        <taxon>Trebouxiophyceae</taxon>
        <taxon>Trebouxiales</taxon>
        <taxon>Trebouxiaceae</taxon>
        <taxon>Myrmecia</taxon>
    </lineage>
</organism>
<dbReference type="GO" id="GO:0000123">
    <property type="term" value="C:histone acetyltransferase complex"/>
    <property type="evidence" value="ECO:0007669"/>
    <property type="project" value="InterPro"/>
</dbReference>
<evidence type="ECO:0000256" key="5">
    <source>
        <dbReference type="ARBA" id="ARBA00023054"/>
    </source>
</evidence>
<evidence type="ECO:0000313" key="9">
    <source>
        <dbReference type="Proteomes" id="UP001489004"/>
    </source>
</evidence>
<comment type="similarity">
    <text evidence="2">Belongs to the EAF6 family.</text>
</comment>
<proteinExistence type="inferred from homology"/>
<evidence type="ECO:0000256" key="1">
    <source>
        <dbReference type="ARBA" id="ARBA00004123"/>
    </source>
</evidence>
<dbReference type="GO" id="GO:0005634">
    <property type="term" value="C:nucleus"/>
    <property type="evidence" value="ECO:0007669"/>
    <property type="project" value="UniProtKB-SubCell"/>
</dbReference>
<keyword evidence="3" id="KW-0156">Chromatin regulator</keyword>
<comment type="subcellular location">
    <subcellularLocation>
        <location evidence="1">Nucleus</location>
    </subcellularLocation>
</comment>
<keyword evidence="4" id="KW-0805">Transcription regulation</keyword>